<dbReference type="Proteomes" id="UP000243975">
    <property type="component" value="Unassembled WGS sequence"/>
</dbReference>
<organism evidence="7 8">
    <name type="scientific">Cynara cardunculus var. scolymus</name>
    <name type="common">Globe artichoke</name>
    <name type="synonym">Cynara scolymus</name>
    <dbReference type="NCBI Taxonomy" id="59895"/>
    <lineage>
        <taxon>Eukaryota</taxon>
        <taxon>Viridiplantae</taxon>
        <taxon>Streptophyta</taxon>
        <taxon>Embryophyta</taxon>
        <taxon>Tracheophyta</taxon>
        <taxon>Spermatophyta</taxon>
        <taxon>Magnoliopsida</taxon>
        <taxon>eudicotyledons</taxon>
        <taxon>Gunneridae</taxon>
        <taxon>Pentapetalae</taxon>
        <taxon>asterids</taxon>
        <taxon>campanulids</taxon>
        <taxon>Asterales</taxon>
        <taxon>Asteraceae</taxon>
        <taxon>Carduoideae</taxon>
        <taxon>Cardueae</taxon>
        <taxon>Carduinae</taxon>
        <taxon>Cynara</taxon>
    </lineage>
</organism>
<evidence type="ECO:0000256" key="3">
    <source>
        <dbReference type="ARBA" id="ARBA00022679"/>
    </source>
</evidence>
<dbReference type="GO" id="GO:0006351">
    <property type="term" value="P:DNA-templated transcription"/>
    <property type="evidence" value="ECO:0007669"/>
    <property type="project" value="InterPro"/>
</dbReference>
<keyword evidence="8" id="KW-1185">Reference proteome</keyword>
<dbReference type="GO" id="GO:0000428">
    <property type="term" value="C:DNA-directed RNA polymerase complex"/>
    <property type="evidence" value="ECO:0007669"/>
    <property type="project" value="UniProtKB-KW"/>
</dbReference>
<evidence type="ECO:0000313" key="7">
    <source>
        <dbReference type="EMBL" id="KVI00693.1"/>
    </source>
</evidence>
<dbReference type="Gramene" id="KVI00693">
    <property type="protein sequence ID" value="KVI00693"/>
    <property type="gene ID" value="Ccrd_021055"/>
</dbReference>
<keyword evidence="4" id="KW-0548">Nucleotidyltransferase</keyword>
<dbReference type="InterPro" id="IPR007645">
    <property type="entry name" value="RNA_pol_Rpb2_3"/>
</dbReference>
<dbReference type="STRING" id="59895.A0A124SEP3"/>
<gene>
    <name evidence="7" type="ORF">Ccrd_021055</name>
</gene>
<name>A0A124SEP3_CYNCS</name>
<evidence type="ECO:0000313" key="8">
    <source>
        <dbReference type="Proteomes" id="UP000243975"/>
    </source>
</evidence>
<dbReference type="SUPFAM" id="SSF64484">
    <property type="entry name" value="beta and beta-prime subunits of DNA dependent RNA-polymerase"/>
    <property type="match status" value="1"/>
</dbReference>
<sequence length="82" mass="9631">MVYCYVVNERGELEVQEKKWKVINENGKRGDLNPRIPIRDIHPSHYGRIFPIDTSEEINVRFIRSLAINVRIGPVDSFHNLK</sequence>
<proteinExistence type="predicted"/>
<evidence type="ECO:0000259" key="6">
    <source>
        <dbReference type="Pfam" id="PF04565"/>
    </source>
</evidence>
<evidence type="ECO:0000256" key="5">
    <source>
        <dbReference type="ARBA" id="ARBA00023163"/>
    </source>
</evidence>
<keyword evidence="5" id="KW-0804">Transcription</keyword>
<dbReference type="GO" id="GO:0003899">
    <property type="term" value="F:DNA-directed RNA polymerase activity"/>
    <property type="evidence" value="ECO:0007669"/>
    <property type="project" value="UniProtKB-EC"/>
</dbReference>
<evidence type="ECO:0000256" key="1">
    <source>
        <dbReference type="ARBA" id="ARBA00012418"/>
    </source>
</evidence>
<dbReference type="EMBL" id="LEKV01003352">
    <property type="protein sequence ID" value="KVI00693.1"/>
    <property type="molecule type" value="Genomic_DNA"/>
</dbReference>
<dbReference type="GO" id="GO:0003677">
    <property type="term" value="F:DNA binding"/>
    <property type="evidence" value="ECO:0007669"/>
    <property type="project" value="InterPro"/>
</dbReference>
<evidence type="ECO:0000256" key="2">
    <source>
        <dbReference type="ARBA" id="ARBA00022478"/>
    </source>
</evidence>
<keyword evidence="2 7" id="KW-0240">DNA-directed RNA polymerase</keyword>
<dbReference type="EC" id="2.7.7.6" evidence="1"/>
<dbReference type="AlphaFoldDB" id="A0A124SEP3"/>
<dbReference type="Pfam" id="PF04565">
    <property type="entry name" value="RNA_pol_Rpb2_3"/>
    <property type="match status" value="1"/>
</dbReference>
<feature type="domain" description="RNA polymerase Rpb2" evidence="6">
    <location>
        <begin position="30"/>
        <end position="72"/>
    </location>
</feature>
<comment type="caution">
    <text evidence="7">The sequence shown here is derived from an EMBL/GenBank/DDBJ whole genome shotgun (WGS) entry which is preliminary data.</text>
</comment>
<reference evidence="7 8" key="1">
    <citation type="journal article" date="2016" name="Sci. Rep.">
        <title>The genome sequence of the outbreeding globe artichoke constructed de novo incorporating a phase-aware low-pass sequencing strategy of F1 progeny.</title>
        <authorList>
            <person name="Scaglione D."/>
            <person name="Reyes-Chin-Wo S."/>
            <person name="Acquadro A."/>
            <person name="Froenicke L."/>
            <person name="Portis E."/>
            <person name="Beitel C."/>
            <person name="Tirone M."/>
            <person name="Mauro R."/>
            <person name="Lo Monaco A."/>
            <person name="Mauromicale G."/>
            <person name="Faccioli P."/>
            <person name="Cattivelli L."/>
            <person name="Rieseberg L."/>
            <person name="Michelmore R."/>
            <person name="Lanteri S."/>
        </authorList>
    </citation>
    <scope>NUCLEOTIDE SEQUENCE [LARGE SCALE GENOMIC DNA]</scope>
    <source>
        <strain evidence="7">2C</strain>
    </source>
</reference>
<dbReference type="Gene3D" id="3.90.1100.10">
    <property type="match status" value="1"/>
</dbReference>
<feature type="non-terminal residue" evidence="7">
    <location>
        <position position="1"/>
    </location>
</feature>
<protein>
    <recommendedName>
        <fullName evidence="1">DNA-directed RNA polymerase</fullName>
        <ecNumber evidence="1">2.7.7.6</ecNumber>
    </recommendedName>
</protein>
<accession>A0A124SEP3</accession>
<keyword evidence="3" id="KW-0808">Transferase</keyword>
<evidence type="ECO:0000256" key="4">
    <source>
        <dbReference type="ARBA" id="ARBA00022695"/>
    </source>
</evidence>